<evidence type="ECO:0000313" key="3">
    <source>
        <dbReference type="Proteomes" id="UP001302676"/>
    </source>
</evidence>
<feature type="compositionally biased region" description="Basic and acidic residues" evidence="1">
    <location>
        <begin position="296"/>
        <end position="314"/>
    </location>
</feature>
<evidence type="ECO:0000313" key="2">
    <source>
        <dbReference type="EMBL" id="KAK4142393.1"/>
    </source>
</evidence>
<dbReference type="Proteomes" id="UP001302676">
    <property type="component" value="Unassembled WGS sequence"/>
</dbReference>
<comment type="caution">
    <text evidence="2">The sequence shown here is derived from an EMBL/GenBank/DDBJ whole genome shotgun (WGS) entry which is preliminary data.</text>
</comment>
<dbReference type="RefSeq" id="XP_062635764.1">
    <property type="nucleotide sequence ID" value="XM_062777658.1"/>
</dbReference>
<protein>
    <submittedName>
        <fullName evidence="2">Uncharacterized protein</fullName>
    </submittedName>
</protein>
<reference evidence="2" key="1">
    <citation type="journal article" date="2023" name="Mol. Phylogenet. Evol.">
        <title>Genome-scale phylogeny and comparative genomics of the fungal order Sordariales.</title>
        <authorList>
            <person name="Hensen N."/>
            <person name="Bonometti L."/>
            <person name="Westerberg I."/>
            <person name="Brannstrom I.O."/>
            <person name="Guillou S."/>
            <person name="Cros-Aarteil S."/>
            <person name="Calhoun S."/>
            <person name="Haridas S."/>
            <person name="Kuo A."/>
            <person name="Mondo S."/>
            <person name="Pangilinan J."/>
            <person name="Riley R."/>
            <person name="LaButti K."/>
            <person name="Andreopoulos B."/>
            <person name="Lipzen A."/>
            <person name="Chen C."/>
            <person name="Yan M."/>
            <person name="Daum C."/>
            <person name="Ng V."/>
            <person name="Clum A."/>
            <person name="Steindorff A."/>
            <person name="Ohm R.A."/>
            <person name="Martin F."/>
            <person name="Silar P."/>
            <person name="Natvig D.O."/>
            <person name="Lalanne C."/>
            <person name="Gautier V."/>
            <person name="Ament-Velasquez S.L."/>
            <person name="Kruys A."/>
            <person name="Hutchinson M.I."/>
            <person name="Powell A.J."/>
            <person name="Barry K."/>
            <person name="Miller A.N."/>
            <person name="Grigoriev I.V."/>
            <person name="Debuchy R."/>
            <person name="Gladieux P."/>
            <person name="Hiltunen Thoren M."/>
            <person name="Johannesson H."/>
        </authorList>
    </citation>
    <scope>NUCLEOTIDE SEQUENCE</scope>
    <source>
        <strain evidence="2">CBS 141.50</strain>
    </source>
</reference>
<name>A0AAN6V083_9PEZI</name>
<feature type="region of interest" description="Disordered" evidence="1">
    <location>
        <begin position="296"/>
        <end position="315"/>
    </location>
</feature>
<sequence length="370" mass="42195">MSFSKHYRPIEAQLDGGQAMPSAALRLITRWPFPNGVIPPAMRSRFLTASTSDQADKMANAFANGPAIDSLVILIRLLLSLRLDLGLATDQRLYMLALHDFGRRLGDDYIVKGELFEILYPRQASSLDRVDMTLGELVYHPMVSKVLWSLQPFQFFRRETWAKRDAKAPVEPYRLRTREAFLPTPIRVPDQHHDINLARFFSQKLGPHHAAGGRIVYFAYQAPDVIPVIIRGGQPFDSIRTFTISGPSRFQPADKGTVRIVSQDWSYRLRAVLNLVDSDIHLYHHDTSPVVEQLENEKTGGDKIPRKGNSEKSCHTYKTRRSQHAPGWTFEDSPLREFLLIYEIHTDDKGSHKIRNKYGEYLPATRGDGM</sequence>
<dbReference type="AlphaFoldDB" id="A0AAN6V083"/>
<organism evidence="2 3">
    <name type="scientific">Dichotomopilus funicola</name>
    <dbReference type="NCBI Taxonomy" id="1934379"/>
    <lineage>
        <taxon>Eukaryota</taxon>
        <taxon>Fungi</taxon>
        <taxon>Dikarya</taxon>
        <taxon>Ascomycota</taxon>
        <taxon>Pezizomycotina</taxon>
        <taxon>Sordariomycetes</taxon>
        <taxon>Sordariomycetidae</taxon>
        <taxon>Sordariales</taxon>
        <taxon>Chaetomiaceae</taxon>
        <taxon>Dichotomopilus</taxon>
    </lineage>
</organism>
<dbReference type="EMBL" id="MU853598">
    <property type="protein sequence ID" value="KAK4142393.1"/>
    <property type="molecule type" value="Genomic_DNA"/>
</dbReference>
<dbReference type="GeneID" id="87814271"/>
<gene>
    <name evidence="2" type="ORF">C8A04DRAFT_13297</name>
</gene>
<keyword evidence="3" id="KW-1185">Reference proteome</keyword>
<reference evidence="2" key="2">
    <citation type="submission" date="2023-05" db="EMBL/GenBank/DDBJ databases">
        <authorList>
            <consortium name="Lawrence Berkeley National Laboratory"/>
            <person name="Steindorff A."/>
            <person name="Hensen N."/>
            <person name="Bonometti L."/>
            <person name="Westerberg I."/>
            <person name="Brannstrom I.O."/>
            <person name="Guillou S."/>
            <person name="Cros-Aarteil S."/>
            <person name="Calhoun S."/>
            <person name="Haridas S."/>
            <person name="Kuo A."/>
            <person name="Mondo S."/>
            <person name="Pangilinan J."/>
            <person name="Riley R."/>
            <person name="Labutti K."/>
            <person name="Andreopoulos B."/>
            <person name="Lipzen A."/>
            <person name="Chen C."/>
            <person name="Yanf M."/>
            <person name="Daum C."/>
            <person name="Ng V."/>
            <person name="Clum A."/>
            <person name="Ohm R."/>
            <person name="Martin F."/>
            <person name="Silar P."/>
            <person name="Natvig D."/>
            <person name="Lalanne C."/>
            <person name="Gautier V."/>
            <person name="Ament-Velasquez S.L."/>
            <person name="Kruys A."/>
            <person name="Hutchinson M.I."/>
            <person name="Powell A.J."/>
            <person name="Barry K."/>
            <person name="Miller A.N."/>
            <person name="Grigoriev I.V."/>
            <person name="Debuchy R."/>
            <person name="Gladieux P."/>
            <person name="Thoren M.H."/>
            <person name="Johannesson H."/>
        </authorList>
    </citation>
    <scope>NUCLEOTIDE SEQUENCE</scope>
    <source>
        <strain evidence="2">CBS 141.50</strain>
    </source>
</reference>
<evidence type="ECO:0000256" key="1">
    <source>
        <dbReference type="SAM" id="MobiDB-lite"/>
    </source>
</evidence>
<accession>A0AAN6V083</accession>
<proteinExistence type="predicted"/>